<keyword evidence="4" id="KW-0067">ATP-binding</keyword>
<gene>
    <name evidence="6" type="ORF">S01H4_17109</name>
</gene>
<dbReference type="GO" id="GO:0005524">
    <property type="term" value="F:ATP binding"/>
    <property type="evidence" value="ECO:0007669"/>
    <property type="project" value="UniProtKB-KW"/>
</dbReference>
<reference evidence="6" key="1">
    <citation type="journal article" date="2014" name="Front. Microbiol.">
        <title>High frequency of phylogenetically diverse reductive dehalogenase-homologous genes in deep subseafloor sedimentary metagenomes.</title>
        <authorList>
            <person name="Kawai M."/>
            <person name="Futagami T."/>
            <person name="Toyoda A."/>
            <person name="Takaki Y."/>
            <person name="Nishi S."/>
            <person name="Hori S."/>
            <person name="Arai W."/>
            <person name="Tsubouchi T."/>
            <person name="Morono Y."/>
            <person name="Uchiyama I."/>
            <person name="Ito T."/>
            <person name="Fujiyama A."/>
            <person name="Inagaki F."/>
            <person name="Takami H."/>
        </authorList>
    </citation>
    <scope>NUCLEOTIDE SEQUENCE</scope>
    <source>
        <strain evidence="6">Expedition CK06-06</strain>
    </source>
</reference>
<dbReference type="GO" id="GO:0016787">
    <property type="term" value="F:hydrolase activity"/>
    <property type="evidence" value="ECO:0007669"/>
    <property type="project" value="UniProtKB-KW"/>
</dbReference>
<dbReference type="InterPro" id="IPR006935">
    <property type="entry name" value="Helicase/UvrB_N"/>
</dbReference>
<organism evidence="6">
    <name type="scientific">marine sediment metagenome</name>
    <dbReference type="NCBI Taxonomy" id="412755"/>
    <lineage>
        <taxon>unclassified sequences</taxon>
        <taxon>metagenomes</taxon>
        <taxon>ecological metagenomes</taxon>
    </lineage>
</organism>
<feature type="non-terminal residue" evidence="6">
    <location>
        <position position="1"/>
    </location>
</feature>
<dbReference type="PANTHER" id="PTHR14025:SF20">
    <property type="entry name" value="FANCONI ANEMIA GROUP M PROTEIN"/>
    <property type="match status" value="1"/>
</dbReference>
<keyword evidence="1" id="KW-0547">Nucleotide-binding</keyword>
<dbReference type="Gene3D" id="3.40.50.300">
    <property type="entry name" value="P-loop containing nucleotide triphosphate hydrolases"/>
    <property type="match status" value="1"/>
</dbReference>
<dbReference type="AlphaFoldDB" id="X1AGH1"/>
<dbReference type="InterPro" id="IPR027417">
    <property type="entry name" value="P-loop_NTPase"/>
</dbReference>
<feature type="domain" description="Helicase ATP-binding" evidence="5">
    <location>
        <begin position="1"/>
        <end position="112"/>
    </location>
</feature>
<accession>X1AGH1</accession>
<dbReference type="Pfam" id="PF04851">
    <property type="entry name" value="ResIII"/>
    <property type="match status" value="1"/>
</dbReference>
<dbReference type="PANTHER" id="PTHR14025">
    <property type="entry name" value="FANCONI ANEMIA GROUP M FANCM FAMILY MEMBER"/>
    <property type="match status" value="1"/>
</dbReference>
<evidence type="ECO:0000256" key="3">
    <source>
        <dbReference type="ARBA" id="ARBA00022806"/>
    </source>
</evidence>
<proteinExistence type="predicted"/>
<evidence type="ECO:0000256" key="2">
    <source>
        <dbReference type="ARBA" id="ARBA00022801"/>
    </source>
</evidence>
<dbReference type="GO" id="GO:0003677">
    <property type="term" value="F:DNA binding"/>
    <property type="evidence" value="ECO:0007669"/>
    <property type="project" value="InterPro"/>
</dbReference>
<keyword evidence="3" id="KW-0347">Helicase</keyword>
<dbReference type="PROSITE" id="PS51192">
    <property type="entry name" value="HELICASE_ATP_BIND_1"/>
    <property type="match status" value="1"/>
</dbReference>
<name>X1AGH1_9ZZZZ</name>
<evidence type="ECO:0000256" key="1">
    <source>
        <dbReference type="ARBA" id="ARBA00022741"/>
    </source>
</evidence>
<dbReference type="SUPFAM" id="SSF52540">
    <property type="entry name" value="P-loop containing nucleoside triphosphate hydrolases"/>
    <property type="match status" value="1"/>
</dbReference>
<evidence type="ECO:0000256" key="4">
    <source>
        <dbReference type="ARBA" id="ARBA00022840"/>
    </source>
</evidence>
<evidence type="ECO:0000313" key="6">
    <source>
        <dbReference type="EMBL" id="GAG59156.1"/>
    </source>
</evidence>
<comment type="caution">
    <text evidence="6">The sequence shown here is derived from an EMBL/GenBank/DDBJ whole genome shotgun (WGS) entry which is preliminary data.</text>
</comment>
<evidence type="ECO:0000259" key="5">
    <source>
        <dbReference type="PROSITE" id="PS51192"/>
    </source>
</evidence>
<sequence>SCEDFLNIDSNLITSFTGKISPEKRILLFNNSKIIVSTPQVIKNDVERGRYDLKQVSLIIFDEAHRTRGNYAYCFISTEYLNTCKDPLVLGLTASPGKSYFHIQQLCNIKKI</sequence>
<keyword evidence="2" id="KW-0378">Hydrolase</keyword>
<protein>
    <recommendedName>
        <fullName evidence="5">Helicase ATP-binding domain-containing protein</fullName>
    </recommendedName>
</protein>
<dbReference type="InterPro" id="IPR014001">
    <property type="entry name" value="Helicase_ATP-bd"/>
</dbReference>
<dbReference type="GO" id="GO:0004386">
    <property type="term" value="F:helicase activity"/>
    <property type="evidence" value="ECO:0007669"/>
    <property type="project" value="UniProtKB-KW"/>
</dbReference>
<dbReference type="EMBL" id="BART01007521">
    <property type="protein sequence ID" value="GAG59156.1"/>
    <property type="molecule type" value="Genomic_DNA"/>
</dbReference>